<feature type="non-terminal residue" evidence="2">
    <location>
        <position position="1"/>
    </location>
</feature>
<name>A0AAD3HML5_9CHLO</name>
<feature type="region of interest" description="Disordered" evidence="1">
    <location>
        <begin position="1"/>
        <end position="65"/>
    </location>
</feature>
<gene>
    <name evidence="2" type="ORF">Agub_g7327</name>
</gene>
<proteinExistence type="predicted"/>
<feature type="compositionally biased region" description="Low complexity" evidence="1">
    <location>
        <begin position="1"/>
        <end position="10"/>
    </location>
</feature>
<organism evidence="2 3">
    <name type="scientific">Astrephomene gubernaculifera</name>
    <dbReference type="NCBI Taxonomy" id="47775"/>
    <lineage>
        <taxon>Eukaryota</taxon>
        <taxon>Viridiplantae</taxon>
        <taxon>Chlorophyta</taxon>
        <taxon>core chlorophytes</taxon>
        <taxon>Chlorophyceae</taxon>
        <taxon>CS clade</taxon>
        <taxon>Chlamydomonadales</taxon>
        <taxon>Astrephomenaceae</taxon>
        <taxon>Astrephomene</taxon>
    </lineage>
</organism>
<dbReference type="AlphaFoldDB" id="A0AAD3HML5"/>
<feature type="compositionally biased region" description="Acidic residues" evidence="1">
    <location>
        <begin position="11"/>
        <end position="31"/>
    </location>
</feature>
<evidence type="ECO:0000313" key="3">
    <source>
        <dbReference type="Proteomes" id="UP001054857"/>
    </source>
</evidence>
<dbReference type="Proteomes" id="UP001054857">
    <property type="component" value="Unassembled WGS sequence"/>
</dbReference>
<dbReference type="EMBL" id="BMAR01000011">
    <property type="protein sequence ID" value="GFR45875.1"/>
    <property type="molecule type" value="Genomic_DNA"/>
</dbReference>
<reference evidence="2 3" key="1">
    <citation type="journal article" date="2021" name="Sci. Rep.">
        <title>Genome sequencing of the multicellular alga Astrephomene provides insights into convergent evolution of germ-soma differentiation.</title>
        <authorList>
            <person name="Yamashita S."/>
            <person name="Yamamoto K."/>
            <person name="Matsuzaki R."/>
            <person name="Suzuki S."/>
            <person name="Yamaguchi H."/>
            <person name="Hirooka S."/>
            <person name="Minakuchi Y."/>
            <person name="Miyagishima S."/>
            <person name="Kawachi M."/>
            <person name="Toyoda A."/>
            <person name="Nozaki H."/>
        </authorList>
    </citation>
    <scope>NUCLEOTIDE SEQUENCE [LARGE SCALE GENOMIC DNA]</scope>
    <source>
        <strain evidence="2 3">NIES-4017</strain>
    </source>
</reference>
<evidence type="ECO:0000313" key="2">
    <source>
        <dbReference type="EMBL" id="GFR45875.1"/>
    </source>
</evidence>
<comment type="caution">
    <text evidence="2">The sequence shown here is derived from an EMBL/GenBank/DDBJ whole genome shotgun (WGS) entry which is preliminary data.</text>
</comment>
<sequence>AEEPATAAAEGLEEEGEEVADDDDDDGDDDGGNSSNSSGSSSSNGGSSGDSNSDVGSNGGSNEGVARRRGISEVAVGALLVAARRLQLGLPGSALELAALRRLTGTFWLFFSGRQLATLLTVLTKDHHVLEARVLHQIAGRLGDGECRLSPEDAIKALTGLADQAYIGLSPFKLHAMVGPIFLCIRDLDPEARLRAEQRRRQRRNKLINADDMSAAGAADAATSASDDSVRDIASMKSTHGSEACSRERYVTFCQKVEPLLERLQLDWAAAEGLAAVRRELSAFAASGGAQPLAVFMAWRTFIRRGRVLHRRRQLLQEASSRAGPAALSAADLDDFIEEARRELLTWAKPGSSILESVLAMEEG</sequence>
<protein>
    <submittedName>
        <fullName evidence="2">Uncharacterized protein</fullName>
    </submittedName>
</protein>
<feature type="compositionally biased region" description="Low complexity" evidence="1">
    <location>
        <begin position="32"/>
        <end position="56"/>
    </location>
</feature>
<accession>A0AAD3HML5</accession>
<evidence type="ECO:0000256" key="1">
    <source>
        <dbReference type="SAM" id="MobiDB-lite"/>
    </source>
</evidence>
<keyword evidence="3" id="KW-1185">Reference proteome</keyword>